<gene>
    <name evidence="2" type="ORF">EXIGLDRAFT_722083</name>
</gene>
<dbReference type="AlphaFoldDB" id="A0A165FGZ5"/>
<feature type="region of interest" description="Disordered" evidence="1">
    <location>
        <begin position="441"/>
        <end position="484"/>
    </location>
</feature>
<dbReference type="EMBL" id="KV426085">
    <property type="protein sequence ID" value="KZV88980.1"/>
    <property type="molecule type" value="Genomic_DNA"/>
</dbReference>
<reference evidence="2 3" key="1">
    <citation type="journal article" date="2016" name="Mol. Biol. Evol.">
        <title>Comparative Genomics of Early-Diverging Mushroom-Forming Fungi Provides Insights into the Origins of Lignocellulose Decay Capabilities.</title>
        <authorList>
            <person name="Nagy L.G."/>
            <person name="Riley R."/>
            <person name="Tritt A."/>
            <person name="Adam C."/>
            <person name="Daum C."/>
            <person name="Floudas D."/>
            <person name="Sun H."/>
            <person name="Yadav J.S."/>
            <person name="Pangilinan J."/>
            <person name="Larsson K.H."/>
            <person name="Matsuura K."/>
            <person name="Barry K."/>
            <person name="Labutti K."/>
            <person name="Kuo R."/>
            <person name="Ohm R.A."/>
            <person name="Bhattacharya S.S."/>
            <person name="Shirouzu T."/>
            <person name="Yoshinaga Y."/>
            <person name="Martin F.M."/>
            <person name="Grigoriev I.V."/>
            <person name="Hibbett D.S."/>
        </authorList>
    </citation>
    <scope>NUCLEOTIDE SEQUENCE [LARGE SCALE GENOMIC DNA]</scope>
    <source>
        <strain evidence="2 3">HHB12029</strain>
    </source>
</reference>
<evidence type="ECO:0000256" key="1">
    <source>
        <dbReference type="SAM" id="MobiDB-lite"/>
    </source>
</evidence>
<feature type="compositionally biased region" description="Basic and acidic residues" evidence="1">
    <location>
        <begin position="441"/>
        <end position="450"/>
    </location>
</feature>
<organism evidence="2 3">
    <name type="scientific">Exidia glandulosa HHB12029</name>
    <dbReference type="NCBI Taxonomy" id="1314781"/>
    <lineage>
        <taxon>Eukaryota</taxon>
        <taxon>Fungi</taxon>
        <taxon>Dikarya</taxon>
        <taxon>Basidiomycota</taxon>
        <taxon>Agaricomycotina</taxon>
        <taxon>Agaricomycetes</taxon>
        <taxon>Auriculariales</taxon>
        <taxon>Exidiaceae</taxon>
        <taxon>Exidia</taxon>
    </lineage>
</organism>
<feature type="region of interest" description="Disordered" evidence="1">
    <location>
        <begin position="327"/>
        <end position="375"/>
    </location>
</feature>
<evidence type="ECO:0000313" key="2">
    <source>
        <dbReference type="EMBL" id="KZV88980.1"/>
    </source>
</evidence>
<feature type="region of interest" description="Disordered" evidence="1">
    <location>
        <begin position="258"/>
        <end position="311"/>
    </location>
</feature>
<protein>
    <submittedName>
        <fullName evidence="2">Uncharacterized protein</fullName>
    </submittedName>
</protein>
<accession>A0A165FGZ5</accession>
<dbReference type="InParanoid" id="A0A165FGZ5"/>
<proteinExistence type="predicted"/>
<keyword evidence="3" id="KW-1185">Reference proteome</keyword>
<name>A0A165FGZ5_EXIGL</name>
<evidence type="ECO:0000313" key="3">
    <source>
        <dbReference type="Proteomes" id="UP000077266"/>
    </source>
</evidence>
<dbReference type="Proteomes" id="UP000077266">
    <property type="component" value="Unassembled WGS sequence"/>
</dbReference>
<sequence>MESLYSRKYLGSLDRIALLQLCKRHNIAPNGANTKLRKILRQVNASPFRHNAAKRTASTPPVRKYRKTFSLSSALSSENGARAATVVVEQRFYNITNSVDNSVSTFKVITLQHPISRPRNAAISRAERRAQTSPTSAAKRPKLHIMEHWEGGLSPRSTRCQALYGLMDAAVKLQAGRVRAQRAESPSRDDPSLLLVADTPSTAIPEPPVLVPSQAAPLRVLELPEEPRPRVFKTYDIPVLQTSSSLAVAARKLLKQDIDEGDAMGEPSSSTGPRAGSSRASGPEVNSRRSKLSKVDLAGEDMDEDDGRPLQMEDLDDVELDLLETLEDFVPRSRCTTPEPPESGPESQPATLSSSTVGDVPSYSPRRAQRRRPSPRLSLLFTALFASNRQKAQLADLQAKQLEQAAMTTDDSPSNDDYDDYSARADEENLWMNTEPLAYEREHENEREVSRLPSSSYPDALGAHSHSQHDSDALGGGEEDMDIDSDESVTSFSIYCDADEGVLVGYTQHETSFCRGKENTVTMMTGFDTDSSSGESSTSDGNSTCVEDAAESPLFDHLLGTLATHTAFEPRHRKYSVCLEDFRYVASAGGVEYVRCRVKDDDGWEAFTNLALAQGFGLAATGLER</sequence>